<dbReference type="Proteomes" id="UP000676951">
    <property type="component" value="Chromosome"/>
</dbReference>
<accession>A0A975NV49</accession>
<keyword evidence="2" id="KW-1185">Reference proteome</keyword>
<evidence type="ECO:0000313" key="2">
    <source>
        <dbReference type="Proteomes" id="UP000676951"/>
    </source>
</evidence>
<reference evidence="1 2" key="1">
    <citation type="submission" date="2021-06" db="EMBL/GenBank/DDBJ databases">
        <title>Bradyrhizobium sp. S2-11-4 Genome sequencing.</title>
        <authorList>
            <person name="Jin L."/>
        </authorList>
    </citation>
    <scope>NUCLEOTIDE SEQUENCE [LARGE SCALE GENOMIC DNA]</scope>
    <source>
        <strain evidence="1 2">S2-11-4</strain>
    </source>
</reference>
<dbReference type="EMBL" id="CP076136">
    <property type="protein sequence ID" value="QWG21231.1"/>
    <property type="molecule type" value="Genomic_DNA"/>
</dbReference>
<proteinExistence type="predicted"/>
<dbReference type="RefSeq" id="WP_215601955.1">
    <property type="nucleotide sequence ID" value="NZ_CP076136.1"/>
</dbReference>
<evidence type="ECO:0000313" key="1">
    <source>
        <dbReference type="EMBL" id="QWG21231.1"/>
    </source>
</evidence>
<gene>
    <name evidence="1" type="ORF">KMZ93_14365</name>
</gene>
<name>A0A975NV49_9BRAD</name>
<sequence>MAKPDAGYDFHRYRKLLAEAVDEPTRLTLIDLLIEERARERLQAQLASERLAVTAKTVASILGISKN</sequence>
<protein>
    <submittedName>
        <fullName evidence="1">Uncharacterized protein</fullName>
    </submittedName>
</protein>
<dbReference type="AlphaFoldDB" id="A0A975NV49"/>
<organism evidence="1 2">
    <name type="scientific">Bradyrhizobium sediminis</name>
    <dbReference type="NCBI Taxonomy" id="2840469"/>
    <lineage>
        <taxon>Bacteria</taxon>
        <taxon>Pseudomonadati</taxon>
        <taxon>Pseudomonadota</taxon>
        <taxon>Alphaproteobacteria</taxon>
        <taxon>Hyphomicrobiales</taxon>
        <taxon>Nitrobacteraceae</taxon>
        <taxon>Bradyrhizobium</taxon>
    </lineage>
</organism>